<dbReference type="PANTHER" id="PTHR43268:SF6">
    <property type="entry name" value="THIOSULFATE SULFURTRANSFERASE_RHODANESE-LIKE DOMAIN-CONTAINING PROTEIN 2"/>
    <property type="match status" value="1"/>
</dbReference>
<accession>A0A8H7MJH7</accession>
<reference evidence="3" key="2">
    <citation type="submission" date="2020-09" db="EMBL/GenBank/DDBJ databases">
        <title>Reference genome assembly for Australian Ascochyta lentis isolate Al4.</title>
        <authorList>
            <person name="Lee R.C."/>
            <person name="Farfan-Caceres L.M."/>
            <person name="Debler J.W."/>
            <person name="Williams A.H."/>
            <person name="Henares B.M."/>
        </authorList>
    </citation>
    <scope>NUCLEOTIDE SEQUENCE</scope>
    <source>
        <strain evidence="3">Al4</strain>
    </source>
</reference>
<feature type="domain" description="Rhodanese" evidence="2">
    <location>
        <begin position="170"/>
        <end position="280"/>
    </location>
</feature>
<protein>
    <recommendedName>
        <fullName evidence="2">Rhodanese domain-containing protein</fullName>
    </recommendedName>
</protein>
<dbReference type="SUPFAM" id="SSF52821">
    <property type="entry name" value="Rhodanese/Cell cycle control phosphatase"/>
    <property type="match status" value="1"/>
</dbReference>
<dbReference type="InterPro" id="IPR020936">
    <property type="entry name" value="TrhO"/>
</dbReference>
<dbReference type="InterPro" id="IPR040503">
    <property type="entry name" value="TRHO_N"/>
</dbReference>
<evidence type="ECO:0000259" key="2">
    <source>
        <dbReference type="PROSITE" id="PS50206"/>
    </source>
</evidence>
<sequence length="417" mass="45620">MTEATSTQDNSDPVTYTCTCSAQDEGGNILLFYRYWANTPILPSSQTSKTSDTQGLADFHKQLASELEVGGKFRIATEGFNITLGGTTSAIDKYIKACCAHWSFTGIDLSTPSARDAYFKPTQGCACAFNKKASVRITAEITPLGITNYAPSSWSNVVSLAPAEFHDLCQKGEIPLIDVRNHYESRIGYFVTGDGTVAVKPAVRRFSQWPGYVVRHVLGNDLYKKPEGIATYCTGGIRCEKGARWMQEALMKEGGGSNAPVYTLHGGIVAYQAWMQEEIKAGRKQPQDSFFKGSNYVFDARGAIGAQDAVSACHSCGKPEDRLGKCGVAGCHLVLVICEPCEQAGGICCCEDCRQISVEQQDTVSKSRRMCKCENDRERLLWGDGGARLDQGKRRQKTKCRVPQQQHDGNNHITGKD</sequence>
<evidence type="ECO:0000256" key="1">
    <source>
        <dbReference type="SAM" id="MobiDB-lite"/>
    </source>
</evidence>
<feature type="compositionally biased region" description="Polar residues" evidence="1">
    <location>
        <begin position="403"/>
        <end position="417"/>
    </location>
</feature>
<keyword evidence="4" id="KW-1185">Reference proteome</keyword>
<dbReference type="Pfam" id="PF17773">
    <property type="entry name" value="UPF0176_N"/>
    <property type="match status" value="1"/>
</dbReference>
<dbReference type="OrthoDB" id="25002at2759"/>
<dbReference type="AlphaFoldDB" id="A0A8H7MJH7"/>
<dbReference type="Pfam" id="PF12368">
    <property type="entry name" value="Rhodanese_C"/>
    <property type="match status" value="1"/>
</dbReference>
<evidence type="ECO:0000313" key="3">
    <source>
        <dbReference type="EMBL" id="KAF9697060.1"/>
    </source>
</evidence>
<proteinExistence type="predicted"/>
<feature type="region of interest" description="Disordered" evidence="1">
    <location>
        <begin position="384"/>
        <end position="417"/>
    </location>
</feature>
<dbReference type="EMBL" id="RZGK01000008">
    <property type="protein sequence ID" value="KAF9697060.1"/>
    <property type="molecule type" value="Genomic_DNA"/>
</dbReference>
<reference evidence="3" key="1">
    <citation type="submission" date="2018-12" db="EMBL/GenBank/DDBJ databases">
        <authorList>
            <person name="Syme R.A."/>
            <person name="Farfan-Caceres L."/>
            <person name="Lichtenzveig J."/>
        </authorList>
    </citation>
    <scope>NUCLEOTIDE SEQUENCE</scope>
    <source>
        <strain evidence="3">Al4</strain>
    </source>
</reference>
<dbReference type="InterPro" id="IPR001763">
    <property type="entry name" value="Rhodanese-like_dom"/>
</dbReference>
<dbReference type="InterPro" id="IPR022111">
    <property type="entry name" value="Rhodanese_C"/>
</dbReference>
<name>A0A8H7MJH7_9PLEO</name>
<evidence type="ECO:0000313" key="4">
    <source>
        <dbReference type="Proteomes" id="UP000651452"/>
    </source>
</evidence>
<dbReference type="PANTHER" id="PTHR43268">
    <property type="entry name" value="THIOSULFATE SULFURTRANSFERASE/RHODANESE-LIKE DOMAIN-CONTAINING PROTEIN 2"/>
    <property type="match status" value="1"/>
</dbReference>
<dbReference type="Gene3D" id="3.40.250.10">
    <property type="entry name" value="Rhodanese-like domain"/>
    <property type="match status" value="1"/>
</dbReference>
<dbReference type="Gene3D" id="3.30.70.100">
    <property type="match status" value="1"/>
</dbReference>
<dbReference type="InterPro" id="IPR036873">
    <property type="entry name" value="Rhodanese-like_dom_sf"/>
</dbReference>
<gene>
    <name evidence="3" type="ORF">EKO04_004692</name>
</gene>
<dbReference type="Proteomes" id="UP000651452">
    <property type="component" value="Unassembled WGS sequence"/>
</dbReference>
<dbReference type="PROSITE" id="PS50206">
    <property type="entry name" value="RHODANESE_3"/>
    <property type="match status" value="1"/>
</dbReference>
<comment type="caution">
    <text evidence="3">The sequence shown here is derived from an EMBL/GenBank/DDBJ whole genome shotgun (WGS) entry which is preliminary data.</text>
</comment>
<organism evidence="3 4">
    <name type="scientific">Ascochyta lentis</name>
    <dbReference type="NCBI Taxonomy" id="205686"/>
    <lineage>
        <taxon>Eukaryota</taxon>
        <taxon>Fungi</taxon>
        <taxon>Dikarya</taxon>
        <taxon>Ascomycota</taxon>
        <taxon>Pezizomycotina</taxon>
        <taxon>Dothideomycetes</taxon>
        <taxon>Pleosporomycetidae</taxon>
        <taxon>Pleosporales</taxon>
        <taxon>Pleosporineae</taxon>
        <taxon>Didymellaceae</taxon>
        <taxon>Ascochyta</taxon>
    </lineage>
</organism>